<evidence type="ECO:0000256" key="4">
    <source>
        <dbReference type="ARBA" id="ARBA00022824"/>
    </source>
</evidence>
<comment type="caution">
    <text evidence="7">The sequence shown here is derived from an EMBL/GenBank/DDBJ whole genome shotgun (WGS) entry which is preliminary data.</text>
</comment>
<protein>
    <recommendedName>
        <fullName evidence="2">Signal peptidase complex catalytic subunit SEC11</fullName>
    </recommendedName>
    <alternativeName>
        <fullName evidence="3">Signal peptidase complex catalytic subunit sec11</fullName>
    </alternativeName>
</protein>
<dbReference type="GO" id="GO:0005787">
    <property type="term" value="C:signal peptidase complex"/>
    <property type="evidence" value="ECO:0007669"/>
    <property type="project" value="TreeGrafter"/>
</dbReference>
<name>A0A3A2ZVR6_9EURO</name>
<comment type="subcellular location">
    <subcellularLocation>
        <location evidence="1">Endoplasmic reticulum membrane</location>
        <topology evidence="1">Single-pass type II membrane protein</topology>
    </subcellularLocation>
</comment>
<dbReference type="GO" id="GO:0008233">
    <property type="term" value="F:peptidase activity"/>
    <property type="evidence" value="ECO:0007669"/>
    <property type="project" value="InterPro"/>
</dbReference>
<dbReference type="EMBL" id="MVGC01000022">
    <property type="protein sequence ID" value="RJE26423.1"/>
    <property type="molecule type" value="Genomic_DNA"/>
</dbReference>
<keyword evidence="4" id="KW-0256">Endoplasmic reticulum</keyword>
<keyword evidence="5" id="KW-0812">Transmembrane</keyword>
<evidence type="ECO:0000256" key="6">
    <source>
        <dbReference type="ARBA" id="ARBA00045533"/>
    </source>
</evidence>
<gene>
    <name evidence="7" type="ORF">PHISCL_01224</name>
</gene>
<evidence type="ECO:0000313" key="8">
    <source>
        <dbReference type="Proteomes" id="UP000266188"/>
    </source>
</evidence>
<evidence type="ECO:0000313" key="7">
    <source>
        <dbReference type="EMBL" id="RJE26423.1"/>
    </source>
</evidence>
<dbReference type="AlphaFoldDB" id="A0A3A2ZVR6"/>
<dbReference type="InterPro" id="IPR001733">
    <property type="entry name" value="Peptidase_S26B"/>
</dbReference>
<proteinExistence type="predicted"/>
<keyword evidence="8" id="KW-1185">Reference proteome</keyword>
<evidence type="ECO:0000256" key="2">
    <source>
        <dbReference type="ARBA" id="ARBA00019685"/>
    </source>
</evidence>
<sequence>MVHRAVRTAVLDSMRQAILTKGDNNLLTDEMLYPFGQNFVGREEIIGVVKGFVPSLGWLAIALQTYPWVMQLGGSALLVGLVLFS</sequence>
<dbReference type="PANTHER" id="PTHR10806:SF6">
    <property type="entry name" value="SIGNAL PEPTIDASE COMPLEX CATALYTIC SUBUNIT SEC11"/>
    <property type="match status" value="1"/>
</dbReference>
<dbReference type="OrthoDB" id="10257561at2759"/>
<dbReference type="PANTHER" id="PTHR10806">
    <property type="entry name" value="SIGNAL PEPTIDASE COMPLEX CATALYTIC SUBUNIT SEC11"/>
    <property type="match status" value="1"/>
</dbReference>
<evidence type="ECO:0000256" key="3">
    <source>
        <dbReference type="ARBA" id="ARBA00021755"/>
    </source>
</evidence>
<reference evidence="8" key="1">
    <citation type="submission" date="2017-02" db="EMBL/GenBank/DDBJ databases">
        <authorList>
            <person name="Tafer H."/>
            <person name="Lopandic K."/>
        </authorList>
    </citation>
    <scope>NUCLEOTIDE SEQUENCE [LARGE SCALE GENOMIC DNA]</scope>
    <source>
        <strain evidence="8">CBS 366.77</strain>
    </source>
</reference>
<evidence type="ECO:0000256" key="1">
    <source>
        <dbReference type="ARBA" id="ARBA00004648"/>
    </source>
</evidence>
<dbReference type="GO" id="GO:0006465">
    <property type="term" value="P:signal peptide processing"/>
    <property type="evidence" value="ECO:0007669"/>
    <property type="project" value="InterPro"/>
</dbReference>
<dbReference type="STRING" id="2070753.A0A3A2ZVR6"/>
<evidence type="ECO:0000256" key="5">
    <source>
        <dbReference type="ARBA" id="ARBA00022968"/>
    </source>
</evidence>
<comment type="function">
    <text evidence="6">Catalytic component of the signal peptidase complex (SPC) which catalyzes the cleavage of N-terminal signal sequences from nascent proteins as they are translocated into the lumen of the endoplasmic reticulum. Specifically cleaves N-terminal signal peptides that contain a hydrophobic alpha-helix (h-region) shorter than 18-20 amino acids.</text>
</comment>
<organism evidence="7 8">
    <name type="scientific">Aspergillus sclerotialis</name>
    <dbReference type="NCBI Taxonomy" id="2070753"/>
    <lineage>
        <taxon>Eukaryota</taxon>
        <taxon>Fungi</taxon>
        <taxon>Dikarya</taxon>
        <taxon>Ascomycota</taxon>
        <taxon>Pezizomycotina</taxon>
        <taxon>Eurotiomycetes</taxon>
        <taxon>Eurotiomycetidae</taxon>
        <taxon>Eurotiales</taxon>
        <taxon>Aspergillaceae</taxon>
        <taxon>Aspergillus</taxon>
        <taxon>Aspergillus subgen. Polypaecilum</taxon>
    </lineage>
</organism>
<keyword evidence="5" id="KW-0735">Signal-anchor</keyword>
<accession>A0A3A2ZVR6</accession>
<dbReference type="Proteomes" id="UP000266188">
    <property type="component" value="Unassembled WGS sequence"/>
</dbReference>